<keyword evidence="2" id="KW-0732">Signal</keyword>
<name>A0A285ULV2_9STAP</name>
<evidence type="ECO:0000256" key="2">
    <source>
        <dbReference type="SAM" id="SignalP"/>
    </source>
</evidence>
<dbReference type="InterPro" id="IPR046720">
    <property type="entry name" value="DUF6612"/>
</dbReference>
<organism evidence="3 4">
    <name type="scientific">Salinicoccus kekensis</name>
    <dbReference type="NCBI Taxonomy" id="714307"/>
    <lineage>
        <taxon>Bacteria</taxon>
        <taxon>Bacillati</taxon>
        <taxon>Bacillota</taxon>
        <taxon>Bacilli</taxon>
        <taxon>Bacillales</taxon>
        <taxon>Staphylococcaceae</taxon>
        <taxon>Salinicoccus</taxon>
    </lineage>
</organism>
<evidence type="ECO:0008006" key="5">
    <source>
        <dbReference type="Google" id="ProtNLM"/>
    </source>
</evidence>
<evidence type="ECO:0000313" key="4">
    <source>
        <dbReference type="Proteomes" id="UP000219412"/>
    </source>
</evidence>
<sequence length="267" mass="28988">MMTKKHAVITLLLLSVMSAACQDDGGETADEQAGSPDIENEYNEESGQDSEEAGEDTAPEEVTDGTDEETIDRIVEEAGGVDSYEAAVDLAGAVDGAPYTLNAEVAFKDGDPPDLLLKSNDEARTVAKDGLIYIYTGEGWVEATESMNIESLFLVTYESTVSSLENLSGNLEQEESEESYVFTYEGTNQAVFREFEDLLGFGFGAMDTSNVHSDLRVSVDKEDYLLQSIDYEASGEDEQGEYSLSGDVAFTNFNDVDTIELPEGIEN</sequence>
<dbReference type="EMBL" id="OBQF01000004">
    <property type="protein sequence ID" value="SOC42819.1"/>
    <property type="molecule type" value="Genomic_DNA"/>
</dbReference>
<gene>
    <name evidence="3" type="ORF">SAMN05878391_1754</name>
</gene>
<feature type="signal peptide" evidence="2">
    <location>
        <begin position="1"/>
        <end position="22"/>
    </location>
</feature>
<dbReference type="PROSITE" id="PS51257">
    <property type="entry name" value="PROKAR_LIPOPROTEIN"/>
    <property type="match status" value="1"/>
</dbReference>
<accession>A0A285ULV2</accession>
<keyword evidence="4" id="KW-1185">Reference proteome</keyword>
<evidence type="ECO:0000256" key="1">
    <source>
        <dbReference type="SAM" id="MobiDB-lite"/>
    </source>
</evidence>
<feature type="region of interest" description="Disordered" evidence="1">
    <location>
        <begin position="23"/>
        <end position="67"/>
    </location>
</feature>
<dbReference type="Pfam" id="PF20316">
    <property type="entry name" value="DUF6612"/>
    <property type="match status" value="1"/>
</dbReference>
<dbReference type="AlphaFoldDB" id="A0A285ULV2"/>
<feature type="compositionally biased region" description="Acidic residues" evidence="1">
    <location>
        <begin position="38"/>
        <end position="67"/>
    </location>
</feature>
<dbReference type="Proteomes" id="UP000219412">
    <property type="component" value="Unassembled WGS sequence"/>
</dbReference>
<protein>
    <recommendedName>
        <fullName evidence="5">Lipoprotein</fullName>
    </recommendedName>
</protein>
<proteinExistence type="predicted"/>
<feature type="chain" id="PRO_5012267472" description="Lipoprotein" evidence="2">
    <location>
        <begin position="23"/>
        <end position="267"/>
    </location>
</feature>
<dbReference type="OrthoDB" id="2388603at2"/>
<reference evidence="4" key="1">
    <citation type="submission" date="2017-08" db="EMBL/GenBank/DDBJ databases">
        <authorList>
            <person name="Varghese N."/>
            <person name="Submissions S."/>
        </authorList>
    </citation>
    <scope>NUCLEOTIDE SEQUENCE [LARGE SCALE GENOMIC DNA]</scope>
    <source>
        <strain evidence="4">DSM 23173</strain>
    </source>
</reference>
<evidence type="ECO:0000313" key="3">
    <source>
        <dbReference type="EMBL" id="SOC42819.1"/>
    </source>
</evidence>